<organism evidence="5 6">
    <name type="scientific">Pontiella desulfatans</name>
    <dbReference type="NCBI Taxonomy" id="2750659"/>
    <lineage>
        <taxon>Bacteria</taxon>
        <taxon>Pseudomonadati</taxon>
        <taxon>Kiritimatiellota</taxon>
        <taxon>Kiritimatiellia</taxon>
        <taxon>Kiritimatiellales</taxon>
        <taxon>Pontiellaceae</taxon>
        <taxon>Pontiella</taxon>
    </lineage>
</organism>
<keyword evidence="2" id="KW-1015">Disulfide bond</keyword>
<accession>A0A6C2U2P3</accession>
<proteinExistence type="predicted"/>
<evidence type="ECO:0000313" key="5">
    <source>
        <dbReference type="EMBL" id="VGO13841.1"/>
    </source>
</evidence>
<reference evidence="5 6" key="1">
    <citation type="submission" date="2019-04" db="EMBL/GenBank/DDBJ databases">
        <authorList>
            <person name="Van Vliet M D."/>
        </authorList>
    </citation>
    <scope>NUCLEOTIDE SEQUENCE [LARGE SCALE GENOMIC DNA]</scope>
    <source>
        <strain evidence="5 6">F1</strain>
    </source>
</reference>
<dbReference type="SUPFAM" id="SSF49899">
    <property type="entry name" value="Concanavalin A-like lectins/glucanases"/>
    <property type="match status" value="1"/>
</dbReference>
<dbReference type="Proteomes" id="UP000366872">
    <property type="component" value="Unassembled WGS sequence"/>
</dbReference>
<keyword evidence="1 3" id="KW-0732">Signal</keyword>
<dbReference type="Pfam" id="PF13385">
    <property type="entry name" value="Laminin_G_3"/>
    <property type="match status" value="1"/>
</dbReference>
<feature type="chain" id="PRO_5025497922" description="LamG-like jellyroll fold domain-containing protein" evidence="3">
    <location>
        <begin position="20"/>
        <end position="946"/>
    </location>
</feature>
<dbReference type="CDD" id="cd02795">
    <property type="entry name" value="CBM6-CBM35-CBM36_like"/>
    <property type="match status" value="1"/>
</dbReference>
<dbReference type="Gene3D" id="2.60.120.260">
    <property type="entry name" value="Galactose-binding domain-like"/>
    <property type="match status" value="1"/>
</dbReference>
<evidence type="ECO:0000256" key="3">
    <source>
        <dbReference type="SAM" id="SignalP"/>
    </source>
</evidence>
<dbReference type="InterPro" id="IPR006558">
    <property type="entry name" value="LamG-like"/>
</dbReference>
<evidence type="ECO:0000313" key="6">
    <source>
        <dbReference type="Proteomes" id="UP000366872"/>
    </source>
</evidence>
<protein>
    <recommendedName>
        <fullName evidence="4">LamG-like jellyroll fold domain-containing protein</fullName>
    </recommendedName>
</protein>
<dbReference type="EMBL" id="CAAHFG010000001">
    <property type="protein sequence ID" value="VGO13841.1"/>
    <property type="molecule type" value="Genomic_DNA"/>
</dbReference>
<evidence type="ECO:0000256" key="1">
    <source>
        <dbReference type="ARBA" id="ARBA00022729"/>
    </source>
</evidence>
<gene>
    <name evidence="5" type="ORF">PDESU_02398</name>
</gene>
<sequence>MKTTSIFLALLAGVATGQAGTIYYQDFSNSTPVSDQAGNNPITDGVQVATVVDGEVISGGSPAEQASNGEYTITIDGVGSHYIFNETGDPGFKYVNSKYAFESGSISFIDGGTSYTGTIKLYSKCNTGGEFFSINSVGLVQDDATGEVYVEIDFNYYADTETNQTDSLFLTLDFGVNDAANLQIEERIGGELGSNSTGAGVYRHGLIELLEASSIEAEAMTLDGFSIESQAGASGGQGIVLNGSAGTASGTFALSGAGVYDIQTAYFDENDGEAVYKLFLDGGLIDAWSANRGLGSADPASGNLVVHQTRKIHIAPGQTLEVLAYADGGEPCRVDGFSINQSTNAPPAHSMVWNADGTIASLLLGGVEHLSAETGKAQLRIFNGTQIVSWDMMDATGENGVVEVVEDERSVAKMYFRVDEYEHHLLFRLIGLGQVPLYDDSLGVRVAMPISGTVHAVALDENAEATVSGSLLQFDWTKLGGRNRFPGGAFALYADGTPAENEAALQEIEELYGSAPAAEDLAVFAGEEVPSVITLPSGTGYAYTHTQPTNGVLSGTAPDLVYTSNPGAASDSFTYFITYNGLVSETKTVAITIVGRGLVAYWPMDEGSGAVVGDASGHGFDGALSGGAWVDGRAAGALEFNGSTSSDAVVLPANVFGTVGSGITIAMWVKGDSAAQPRKDSVFYAEDSGGNRLLNIHLPWSDSKVYWDAGDSGGYDRVSKTASAADYEGQWNHWAFTKDANAGRMSIYLNGSLWLSDTGTVTRMGGVMAEARLGSGVGGNYYEGALDDVRVYNYALTEAEISALYFTYDGFAAWAAGYGLAGGDASTGADAENGGAGDGYDNLAEYALGMDPTNSDAGSMDWINVASEDGTNWFEYVHSRRADYTNQGLSYLLIDSTNLVDSVASTNTQDQILVGPSVGGYEPVTNRYIADDPVKFIQLKVRAGDK</sequence>
<dbReference type="SMART" id="SM00560">
    <property type="entry name" value="LamGL"/>
    <property type="match status" value="1"/>
</dbReference>
<dbReference type="Gene3D" id="2.60.120.200">
    <property type="match status" value="1"/>
</dbReference>
<evidence type="ECO:0000259" key="4">
    <source>
        <dbReference type="SMART" id="SM00560"/>
    </source>
</evidence>
<name>A0A6C2U2P3_PONDE</name>
<dbReference type="InterPro" id="IPR013320">
    <property type="entry name" value="ConA-like_dom_sf"/>
</dbReference>
<dbReference type="AlphaFoldDB" id="A0A6C2U2P3"/>
<keyword evidence="6" id="KW-1185">Reference proteome</keyword>
<dbReference type="RefSeq" id="WP_136079379.1">
    <property type="nucleotide sequence ID" value="NZ_CAAHFG010000001.1"/>
</dbReference>
<evidence type="ECO:0000256" key="2">
    <source>
        <dbReference type="ARBA" id="ARBA00023157"/>
    </source>
</evidence>
<feature type="domain" description="LamG-like jellyroll fold" evidence="4">
    <location>
        <begin position="661"/>
        <end position="799"/>
    </location>
</feature>
<feature type="signal peptide" evidence="3">
    <location>
        <begin position="1"/>
        <end position="19"/>
    </location>
</feature>